<reference evidence="2 3" key="1">
    <citation type="submission" date="2020-08" db="EMBL/GenBank/DDBJ databases">
        <title>Genomic Encyclopedia of Type Strains, Phase III (KMG-III): the genomes of soil and plant-associated and newly described type strains.</title>
        <authorList>
            <person name="Whitman W."/>
        </authorList>
    </citation>
    <scope>NUCLEOTIDE SEQUENCE [LARGE SCALE GENOMIC DNA]</scope>
    <source>
        <strain evidence="2 3">CECT 5862</strain>
    </source>
</reference>
<comment type="caution">
    <text evidence="2">The sequence shown here is derived from an EMBL/GenBank/DDBJ whole genome shotgun (WGS) entry which is preliminary data.</text>
</comment>
<evidence type="ECO:0000313" key="3">
    <source>
        <dbReference type="Proteomes" id="UP000570361"/>
    </source>
</evidence>
<dbReference type="EMBL" id="JACHXK010000004">
    <property type="protein sequence ID" value="MBB3110217.1"/>
    <property type="molecule type" value="Genomic_DNA"/>
</dbReference>
<evidence type="ECO:0000256" key="1">
    <source>
        <dbReference type="SAM" id="SignalP"/>
    </source>
</evidence>
<name>A0A7W5FML8_9BACL</name>
<dbReference type="Proteomes" id="UP000570361">
    <property type="component" value="Unassembled WGS sequence"/>
</dbReference>
<feature type="chain" id="PRO_5039707785" description="Lipoprotein" evidence="1">
    <location>
        <begin position="26"/>
        <end position="164"/>
    </location>
</feature>
<proteinExistence type="predicted"/>
<evidence type="ECO:0000313" key="2">
    <source>
        <dbReference type="EMBL" id="MBB3110217.1"/>
    </source>
</evidence>
<protein>
    <recommendedName>
        <fullName evidence="4">Lipoprotein</fullName>
    </recommendedName>
</protein>
<gene>
    <name evidence="2" type="ORF">FHS18_002284</name>
</gene>
<feature type="signal peptide" evidence="1">
    <location>
        <begin position="1"/>
        <end position="25"/>
    </location>
</feature>
<sequence length="164" mass="17852">MRKTTGTSLLLVVVILLLAACSSNATSGADAAKEKQIAYTAAKQAEDKVYMLFSKTVLEDGTTVLDATTGMPEKAKALLANYFDESMTAKVMDHYITDQKNGDQVVTNAAPFFSASILATKSSDEVAIEQDDDTFTITTPDGGVFTLRWNKDLDRYLVTDYVQK</sequence>
<dbReference type="AlphaFoldDB" id="A0A7W5FML8"/>
<dbReference type="RefSeq" id="WP_183600034.1">
    <property type="nucleotide sequence ID" value="NZ_JACHXK010000004.1"/>
</dbReference>
<accession>A0A7W5FML8</accession>
<evidence type="ECO:0008006" key="4">
    <source>
        <dbReference type="Google" id="ProtNLM"/>
    </source>
</evidence>
<keyword evidence="1" id="KW-0732">Signal</keyword>
<dbReference type="PROSITE" id="PS51257">
    <property type="entry name" value="PROKAR_LIPOPROTEIN"/>
    <property type="match status" value="1"/>
</dbReference>
<keyword evidence="3" id="KW-1185">Reference proteome</keyword>
<organism evidence="2 3">
    <name type="scientific">Paenibacillus phyllosphaerae</name>
    <dbReference type="NCBI Taxonomy" id="274593"/>
    <lineage>
        <taxon>Bacteria</taxon>
        <taxon>Bacillati</taxon>
        <taxon>Bacillota</taxon>
        <taxon>Bacilli</taxon>
        <taxon>Bacillales</taxon>
        <taxon>Paenibacillaceae</taxon>
        <taxon>Paenibacillus</taxon>
    </lineage>
</organism>